<keyword evidence="4" id="KW-1185">Reference proteome</keyword>
<feature type="coiled-coil region" evidence="1">
    <location>
        <begin position="1560"/>
        <end position="1646"/>
    </location>
</feature>
<feature type="region of interest" description="Disordered" evidence="2">
    <location>
        <begin position="1711"/>
        <end position="1749"/>
    </location>
</feature>
<feature type="region of interest" description="Disordered" evidence="2">
    <location>
        <begin position="870"/>
        <end position="935"/>
    </location>
</feature>
<dbReference type="PANTHER" id="PTHR43049:SF1">
    <property type="entry name" value="EARLY ENDOSOME ANTIGEN"/>
    <property type="match status" value="1"/>
</dbReference>
<keyword evidence="1" id="KW-0175">Coiled coil</keyword>
<feature type="compositionally biased region" description="Basic and acidic residues" evidence="2">
    <location>
        <begin position="1950"/>
        <end position="1960"/>
    </location>
</feature>
<feature type="coiled-coil region" evidence="1">
    <location>
        <begin position="2104"/>
        <end position="2149"/>
    </location>
</feature>
<feature type="coiled-coil region" evidence="1">
    <location>
        <begin position="947"/>
        <end position="1002"/>
    </location>
</feature>
<name>A0AAD9UW47_ACRCE</name>
<comment type="caution">
    <text evidence="3">The sequence shown here is derived from an EMBL/GenBank/DDBJ whole genome shotgun (WGS) entry which is preliminary data.</text>
</comment>
<evidence type="ECO:0000313" key="3">
    <source>
        <dbReference type="EMBL" id="KAK2551882.1"/>
    </source>
</evidence>
<feature type="region of interest" description="Disordered" evidence="2">
    <location>
        <begin position="2345"/>
        <end position="2379"/>
    </location>
</feature>
<accession>A0AAD9UW47</accession>
<dbReference type="PANTHER" id="PTHR43049">
    <property type="entry name" value="EARLY ENDOSOME ANTIGEN"/>
    <property type="match status" value="1"/>
</dbReference>
<feature type="compositionally biased region" description="Low complexity" evidence="2">
    <location>
        <begin position="870"/>
        <end position="882"/>
    </location>
</feature>
<sequence length="2641" mass="304273">MASQETGIVEITGIDITAIPLEEIHGEQLQMSEVAMGEMTLEILGQEMQMQEVATQEIPLAEGELQMNETAIQEERFVQSGEIQMSEMSMSEMTFEISGQEMLPQEDTVEGIPLAEVELLMNETVIQEVGFVESEENLLSEMSMSEMTFEMSGQEMLPQEETIQDIPPAEGELQMCETAIQEVIVVESGENQLSEMSMSEMTFEMSGQEILLQEETIQEIPLVEGELQMNETAIQEAGFVESGEAQVSEMSTSEMTFEMSGQEMLLQEETIQEIPSAEGELQMSETAIQDVGFVESGEAKLSEMSMSEMTFEMSGQEMLLQEETIQEIPPAEGELQMSETAIQDVGFVESGEAKLSEMSMSEMTFEMSGREMLLQEETIQEIPLVEGELQMNETAIQEAGFVESGEAQVSEMSTSEMTFEMSGQEMLPQEETIQEIPSAEGELQMSETAIQDVGFVESGEAKLSEMSMSEMTFDMSGQEMLLQEETIQEIPLVEGELQMNETAIQEAGFVESGEAQLSEMSTSEMTFEMSGQEMLLQEETIQEIPPAEGELQMSETAVQEGRFVESGETHLSDMSTLETNFEISCQELLKQDVSAKNEPLVKEEFQVNETMINEMGFTEREVQASEISMTEVTLEINGQETLTQQDVSVEKIPFEEDELQTNKTVMSQEKGIAGGGQIQTNEMSLSEMSLEISEQQMEMPEVSIQEIPSERKEVTIQEMPLQGVPLKIKNKSVEEMPESTPEKLAEKQEQGSQDTSIQETREETSVTEIPFEMQEERTSTTSAEMKESWEVYEGEIQQNKMAGQQMPSKVQQNEITKLASKEQIMPEQSINEMLIEAIPMMTTGQAVRILSAEMTIEEFRIDTTRQVLQEIESSESQSSEASPTKEQTKETITISDSVSKEKAKKVKPEARSEGKQSKGLPVKESVTEKKSVTTQEALSTYKKTELVDSATLESKEHENEKKIVERVTCEHQLLIDQFLERISRLEKDKEYLERCYEELREKKERDISREEQYTSRSEDHYHCCDIVKDYSTIVEYIASPREEQRRVHSYVHCPNDFAHDSRESTLFSNQVSDDHEYYKAKCEQIKHEKERLERAYETEKRQKEELERDYRNETDDKNYLEESYREMSDSINRFEETIRSLRRDNEVLQKNLNDWANARVMPPTFEISSMVLENNRFGGDVEEYKRSIQALEKENREFKTILDVLSKKSESQESLKTIELGLARENEFIELKRERAKLESSIKEMKRTNAHLRERIEEIRRESTGEISRLNEKQRKVERTLKEKERIIQEKDEEFVNLKKRHLDEIQAMETRFQSDLSKEIIANNQIKDLQAKVRRMEEDRSMLKEELRSSPLIDRDRHSGIDMEQDADVVQQRYEEERRSKIRLATDMKRLLSDIMELKERNLRLQEDFNRERMEIKGMIERQANEIIQEYVTQISKLQRSLIEETKRRQEAEASAFGAINNNYNGSYSSIGQKGTSVKPGWGKSDMQQELYDEIQRRESLEIENKKLLYKINEILSGEGNSVNETAFENENFESTSLSRNKQNSPSRNNKSREREVKQTALLNEIEDLQEKLEDMMKDAKRNKALKRRNEDLEEEITHLSRKRDELLASQRNLTREVDHLSRTLEEVERRNRKLTDDSECFTRRIQDIEDSFRQEKITLARHHEKEKATVLEEVIKSKEACESKLRIQMDATKALEEKVRLLEGQGLRDTKGLGVSLSPHSTAGGIRNVSDNSENEGKQSQEEKLEQEVQRLEAKLRDVNKKHADEIRNLDLQRQQMSKEFRREKQALKHYFDTSSKSLQTPLSDVEETLQGGRPGEEEFEQGGEVIYGNSEIVRQGTRTRRGYNSIDTDEAVITTSSQWPSFSGPDNRLNPISLDKGAFTSTELGEIAPVQHGYGSAEHGGRFSRILGSHSPVFERTTEVDQMYQIQGEVTFTESGEMCCGPTSLSREPRDTGEIRPIRRQSNATTDYRESPGQGDFEKRVQEMQRRFNDEKRTILNRENREKAKLEEKVREAQEKLTSYRRQLEEEIANIKKEHKKEVDFLNDMLQKERTDSGEKRAIHRNAMASKGSLPEFQSTHYLSEEMVNIIPTGGITTQEHEYRNKILTSKLEKEKSQFENEKKKFTDTIHALRNAINNLRNEKRDCKDCYKQELEKLRRIHEVEKVTLLRRSARDKDEEIARINEDFKERLSTERKKSQTIIDDLRRKISSMERKAKDLEIHQANERLKLQEEKMAAEKRIIQTREDLKLALDRDYRKMLSDEKFKFDQTVKELTKQISDLQEQRKQIQEKLLNNELSAKLQSPKGNVMFQMEQGFLERASRERRTMEEKMRELQQEIGKLRREKSELRETMETEKRELEEDLEKLQEDTRRKVSKAREEMERRMETMAKTVMNSRVKSVQHSTNCEVQQYKDQINSVEQRNLTLKAKTERLERELRIVGERLQTLETRNKDLEASSIEEWGGIRDDMLRSNNGYRGDLINREVSGYFLGYNAAGPRSENRLSEMQARYSSGPDNTSGQTVLGTGASYKDIFERVRHTMHTTGSISDALGTSTNVLGGLSSINVVESTNYGPQGGDNMVNRPLNHTFVGTQGSGIVSGAGYTGLNNVRFISGQVNGNALQDVTRNAPYRVDGTKQPETRLP</sequence>
<feature type="region of interest" description="Disordered" evidence="2">
    <location>
        <begin position="1941"/>
        <end position="1978"/>
    </location>
</feature>
<dbReference type="EMBL" id="JARQWQ010000092">
    <property type="protein sequence ID" value="KAK2551882.1"/>
    <property type="molecule type" value="Genomic_DNA"/>
</dbReference>
<evidence type="ECO:0000256" key="1">
    <source>
        <dbReference type="SAM" id="Coils"/>
    </source>
</evidence>
<feature type="coiled-coil region" evidence="1">
    <location>
        <begin position="1382"/>
        <end position="1456"/>
    </location>
</feature>
<protein>
    <submittedName>
        <fullName evidence="3">Uncharacterized protein</fullName>
    </submittedName>
</protein>
<feature type="compositionally biased region" description="Basic and acidic residues" evidence="2">
    <location>
        <begin position="898"/>
        <end position="916"/>
    </location>
</feature>
<feature type="compositionally biased region" description="Polar residues" evidence="2">
    <location>
        <begin position="1533"/>
        <end position="1550"/>
    </location>
</feature>
<gene>
    <name evidence="3" type="ORF">P5673_027123</name>
</gene>
<organism evidence="3 4">
    <name type="scientific">Acropora cervicornis</name>
    <name type="common">Staghorn coral</name>
    <dbReference type="NCBI Taxonomy" id="6130"/>
    <lineage>
        <taxon>Eukaryota</taxon>
        <taxon>Metazoa</taxon>
        <taxon>Cnidaria</taxon>
        <taxon>Anthozoa</taxon>
        <taxon>Hexacorallia</taxon>
        <taxon>Scleractinia</taxon>
        <taxon>Astrocoeniina</taxon>
        <taxon>Acroporidae</taxon>
        <taxon>Acropora</taxon>
    </lineage>
</organism>
<feature type="coiled-coil region" evidence="1">
    <location>
        <begin position="1075"/>
        <end position="1347"/>
    </location>
</feature>
<proteinExistence type="predicted"/>
<evidence type="ECO:0000256" key="2">
    <source>
        <dbReference type="SAM" id="MobiDB-lite"/>
    </source>
</evidence>
<feature type="region of interest" description="Disordered" evidence="2">
    <location>
        <begin position="733"/>
        <end position="766"/>
    </location>
</feature>
<dbReference type="Proteomes" id="UP001249851">
    <property type="component" value="Unassembled WGS sequence"/>
</dbReference>
<feature type="compositionally biased region" description="Basic and acidic residues" evidence="2">
    <location>
        <begin position="740"/>
        <end position="749"/>
    </location>
</feature>
<feature type="region of interest" description="Disordered" evidence="2">
    <location>
        <begin position="1533"/>
        <end position="1558"/>
    </location>
</feature>
<feature type="coiled-coil region" evidence="1">
    <location>
        <begin position="1992"/>
        <end position="2055"/>
    </location>
</feature>
<reference evidence="3" key="1">
    <citation type="journal article" date="2023" name="G3 (Bethesda)">
        <title>Whole genome assembly and annotation of the endangered Caribbean coral Acropora cervicornis.</title>
        <authorList>
            <person name="Selwyn J.D."/>
            <person name="Vollmer S.V."/>
        </authorList>
    </citation>
    <scope>NUCLEOTIDE SEQUENCE</scope>
    <source>
        <strain evidence="3">K2</strain>
    </source>
</reference>
<reference evidence="3" key="2">
    <citation type="journal article" date="2023" name="Science">
        <title>Genomic signatures of disease resistance in endangered staghorn corals.</title>
        <authorList>
            <person name="Vollmer S.V."/>
            <person name="Selwyn J.D."/>
            <person name="Despard B.A."/>
            <person name="Roesel C.L."/>
        </authorList>
    </citation>
    <scope>NUCLEOTIDE SEQUENCE</scope>
    <source>
        <strain evidence="3">K2</strain>
    </source>
</reference>
<evidence type="ECO:0000313" key="4">
    <source>
        <dbReference type="Proteomes" id="UP001249851"/>
    </source>
</evidence>
<feature type="compositionally biased region" description="Basic and acidic residues" evidence="2">
    <location>
        <begin position="1737"/>
        <end position="1749"/>
    </location>
</feature>